<sequence>MRPIDRKERLGCWIAKNPELILIAAVLLTLLSLHYAQQIEMHGMRTEDFVDEGSMLYQTYEHLFKERFATVSITVVIEGDDVTTPEVLKAMDRLAVHMESVPDVISVEGISQIVKTSAENELGRGCIPDEQELIDALLLKGDPRLLQNILPDRKHTILSIELPLTLTDEEREEVLHETEKAVAMAEFPLGVGVIVTGDAALGVAIKKEMSENFGSLLGASGVLMILALLLVFRHVNWPLLPLPVVFLGIIWTFGIMGLLKIPMTMISMSAFPILIGIGIDYAIQFHNRIEEEFSKGGSIKKAVVETVAHTAPAVLIALAITAAGFFSLFTSSVPMIRTFGVLCLIGLIMCYLSALFVGITVLYAAETSGNNRKNRSRGRDGDASETTVAETATGRAVRSVVRFSLRRGPMILLLALLLSLAGVYSDTLVPVDTDFKNYMPQDLPPLVQFRHLVDIFGGSDELNIIVQGDDITDPKMLEWMNEFGEYIIESRQQVYFVNSVASYMRMLNNGSIPEDKTATRYLLGIMPSSMRDRYIDGHDTAVMDINIGNALRDLGEEGVDRLIKEMYKDVEWFGVPPGTSVVITGNLVVMTTVIEALTTGRTEMTLFGLVVIFFILLLIYRDLIKATMPVLPMLVVIGWMGGVMYITGMKYTPLTATLGALILGVGSEYSILMMERFYEELKRCNDIDQAISKASSSIGSALVASGLTTVFGFGALITSPFVITNNFGTVTVLAVIFALITTFTVFPVLLIQLERERERIQRLNVMLIDVIKRCAGAA</sequence>
<dbReference type="PANTHER" id="PTHR33406">
    <property type="entry name" value="MEMBRANE PROTEIN MJ1562-RELATED"/>
    <property type="match status" value="1"/>
</dbReference>
<feature type="transmembrane region" description="Helical" evidence="6">
    <location>
        <begin position="213"/>
        <end position="232"/>
    </location>
</feature>
<proteinExistence type="predicted"/>
<dbReference type="STRING" id="349307.Mthe_0867"/>
<dbReference type="RefSeq" id="WP_011696050.1">
    <property type="nucleotide sequence ID" value="NC_008553.1"/>
</dbReference>
<feature type="transmembrane region" description="Helical" evidence="6">
    <location>
        <begin position="630"/>
        <end position="648"/>
    </location>
</feature>
<evidence type="ECO:0000256" key="2">
    <source>
        <dbReference type="ARBA" id="ARBA00022475"/>
    </source>
</evidence>
<feature type="transmembrane region" description="Helical" evidence="6">
    <location>
        <begin position="265"/>
        <end position="283"/>
    </location>
</feature>
<dbReference type="Proteomes" id="UP000000674">
    <property type="component" value="Chromosome"/>
</dbReference>
<evidence type="ECO:0000256" key="3">
    <source>
        <dbReference type="ARBA" id="ARBA00022692"/>
    </source>
</evidence>
<evidence type="ECO:0000256" key="1">
    <source>
        <dbReference type="ARBA" id="ARBA00004651"/>
    </source>
</evidence>
<evidence type="ECO:0000256" key="4">
    <source>
        <dbReference type="ARBA" id="ARBA00022989"/>
    </source>
</evidence>
<dbReference type="OrthoDB" id="42357at2157"/>
<feature type="transmembrane region" description="Helical" evidence="6">
    <location>
        <begin position="303"/>
        <end position="327"/>
    </location>
</feature>
<feature type="transmembrane region" description="Helical" evidence="6">
    <location>
        <begin position="239"/>
        <end position="259"/>
    </location>
</feature>
<feature type="transmembrane region" description="Helical" evidence="6">
    <location>
        <begin position="408"/>
        <end position="425"/>
    </location>
</feature>
<protein>
    <submittedName>
        <fullName evidence="8">Efflux transporter, putative, hydrophobe/amphiphile efflux-3 (HAE3) family</fullName>
    </submittedName>
</protein>
<dbReference type="InterPro" id="IPR004869">
    <property type="entry name" value="MMPL_dom"/>
</dbReference>
<feature type="transmembrane region" description="Helical" evidence="6">
    <location>
        <begin position="654"/>
        <end position="673"/>
    </location>
</feature>
<name>A0B7I1_METTP</name>
<dbReference type="NCBIfam" id="TIGR00921">
    <property type="entry name" value="2A067"/>
    <property type="match status" value="1"/>
</dbReference>
<dbReference type="Pfam" id="PF03176">
    <property type="entry name" value="MMPL"/>
    <property type="match status" value="2"/>
</dbReference>
<dbReference type="HOGENOM" id="CLU_008861_2_0_2"/>
<comment type="subcellular location">
    <subcellularLocation>
        <location evidence="1">Cell membrane</location>
        <topology evidence="1">Multi-pass membrane protein</topology>
    </subcellularLocation>
</comment>
<evidence type="ECO:0000313" key="9">
    <source>
        <dbReference type="Proteomes" id="UP000000674"/>
    </source>
</evidence>
<evidence type="ECO:0000256" key="5">
    <source>
        <dbReference type="ARBA" id="ARBA00023136"/>
    </source>
</evidence>
<dbReference type="InterPro" id="IPR050545">
    <property type="entry name" value="Mycobact_MmpL"/>
</dbReference>
<accession>A0B7I1</accession>
<evidence type="ECO:0000256" key="6">
    <source>
        <dbReference type="SAM" id="Phobius"/>
    </source>
</evidence>
<evidence type="ECO:0000313" key="8">
    <source>
        <dbReference type="EMBL" id="ABK14655.1"/>
    </source>
</evidence>
<feature type="transmembrane region" description="Helical" evidence="6">
    <location>
        <begin position="604"/>
        <end position="623"/>
    </location>
</feature>
<dbReference type="GO" id="GO:0005886">
    <property type="term" value="C:plasma membrane"/>
    <property type="evidence" value="ECO:0007669"/>
    <property type="project" value="UniProtKB-SubCell"/>
</dbReference>
<keyword evidence="2" id="KW-1003">Cell membrane</keyword>
<dbReference type="PROSITE" id="PS50156">
    <property type="entry name" value="SSD"/>
    <property type="match status" value="2"/>
</dbReference>
<dbReference type="GeneID" id="4462331"/>
<feature type="transmembrane region" description="Helical" evidence="6">
    <location>
        <begin position="339"/>
        <end position="365"/>
    </location>
</feature>
<keyword evidence="5 6" id="KW-0472">Membrane</keyword>
<feature type="domain" description="SSD" evidence="7">
    <location>
        <begin position="247"/>
        <end position="364"/>
    </location>
</feature>
<keyword evidence="9" id="KW-1185">Reference proteome</keyword>
<organism evidence="8 9">
    <name type="scientific">Methanothrix thermoacetophila (strain DSM 6194 / JCM 14653 / NBRC 101360 / PT)</name>
    <name type="common">Methanosaeta thermophila</name>
    <dbReference type="NCBI Taxonomy" id="349307"/>
    <lineage>
        <taxon>Archaea</taxon>
        <taxon>Methanobacteriati</taxon>
        <taxon>Methanobacteriota</taxon>
        <taxon>Stenosarchaea group</taxon>
        <taxon>Methanomicrobia</taxon>
        <taxon>Methanotrichales</taxon>
        <taxon>Methanotrichaceae</taxon>
        <taxon>Methanothrix</taxon>
    </lineage>
</organism>
<feature type="transmembrane region" description="Helical" evidence="6">
    <location>
        <begin position="729"/>
        <end position="753"/>
    </location>
</feature>
<dbReference type="EMBL" id="CP000477">
    <property type="protein sequence ID" value="ABK14655.1"/>
    <property type="molecule type" value="Genomic_DNA"/>
</dbReference>
<keyword evidence="3 6" id="KW-0812">Transmembrane</keyword>
<evidence type="ECO:0000259" key="7">
    <source>
        <dbReference type="PROSITE" id="PS50156"/>
    </source>
</evidence>
<dbReference type="SUPFAM" id="SSF82866">
    <property type="entry name" value="Multidrug efflux transporter AcrB transmembrane domain"/>
    <property type="match status" value="2"/>
</dbReference>
<reference evidence="8 9" key="1">
    <citation type="submission" date="2006-10" db="EMBL/GenBank/DDBJ databases">
        <title>Complete sequence of Methanosaeta thermophila PT.</title>
        <authorList>
            <consortium name="US DOE Joint Genome Institute"/>
            <person name="Copeland A."/>
            <person name="Lucas S."/>
            <person name="Lapidus A."/>
            <person name="Barry K."/>
            <person name="Detter J.C."/>
            <person name="Glavina del Rio T."/>
            <person name="Hammon N."/>
            <person name="Israni S."/>
            <person name="Pitluck S."/>
            <person name="Chain P."/>
            <person name="Malfatti S."/>
            <person name="Shin M."/>
            <person name="Vergez L."/>
            <person name="Schmutz J."/>
            <person name="Larimer F."/>
            <person name="Land M."/>
            <person name="Hauser L."/>
            <person name="Kyrpides N."/>
            <person name="Kim E."/>
            <person name="Smith K.S."/>
            <person name="Ingram-Smith C."/>
            <person name="Richardson P."/>
        </authorList>
    </citation>
    <scope>NUCLEOTIDE SEQUENCE [LARGE SCALE GENOMIC DNA]</scope>
    <source>
        <strain evidence="9">DSM 6194 / JCM 14653 / NBRC 101360 / PT</strain>
    </source>
</reference>
<keyword evidence="4 6" id="KW-1133">Transmembrane helix</keyword>
<feature type="domain" description="SSD" evidence="7">
    <location>
        <begin position="642"/>
        <end position="752"/>
    </location>
</feature>
<dbReference type="AlphaFoldDB" id="A0B7I1"/>
<dbReference type="InterPro" id="IPR000731">
    <property type="entry name" value="SSD"/>
</dbReference>
<gene>
    <name evidence="8" type="ordered locus">Mthe_0867</name>
</gene>
<dbReference type="KEGG" id="mtp:Mthe_0867"/>
<dbReference type="Gene3D" id="1.20.1640.10">
    <property type="entry name" value="Multidrug efflux transporter AcrB transmembrane domain"/>
    <property type="match status" value="2"/>
</dbReference>
<feature type="transmembrane region" description="Helical" evidence="6">
    <location>
        <begin position="701"/>
        <end position="723"/>
    </location>
</feature>
<dbReference type="PANTHER" id="PTHR33406:SF13">
    <property type="entry name" value="MEMBRANE PROTEIN YDFJ"/>
    <property type="match status" value="1"/>
</dbReference>